<dbReference type="RefSeq" id="WP_368646570.1">
    <property type="nucleotide sequence ID" value="NZ_CP158255.1"/>
</dbReference>
<dbReference type="EMBL" id="CP158255">
    <property type="protein sequence ID" value="XDJ49326.1"/>
    <property type="molecule type" value="Genomic_DNA"/>
</dbReference>
<protein>
    <submittedName>
        <fullName evidence="1">Antitoxin MazE family protein</fullName>
    </submittedName>
</protein>
<dbReference type="InterPro" id="IPR021558">
    <property type="entry name" value="MazE-like"/>
</dbReference>
<dbReference type="AlphaFoldDB" id="A0AB39D5J5"/>
<dbReference type="Pfam" id="PF11455">
    <property type="entry name" value="MazE-like"/>
    <property type="match status" value="1"/>
</dbReference>
<reference evidence="1" key="1">
    <citation type="submission" date="2024-05" db="EMBL/GenBank/DDBJ databases">
        <authorList>
            <person name="Luo Y.-C."/>
            <person name="Nicholds J."/>
            <person name="Mortimer T."/>
            <person name="Maboni G."/>
        </authorList>
    </citation>
    <scope>NUCLEOTIDE SEQUENCE</scope>
    <source>
        <strain evidence="1">151108</strain>
    </source>
</reference>
<accession>A0AB39D5J5</accession>
<evidence type="ECO:0000313" key="1">
    <source>
        <dbReference type="EMBL" id="XDJ49326.1"/>
    </source>
</evidence>
<sequence length="76" mass="8717">MKMATAHVNARVQKHRTALRMAGLRPVQIWVPDTRRPGFEEECRRQSRLVSLADQDDADLQVLMDEALAEVDGWTE</sequence>
<proteinExistence type="predicted"/>
<gene>
    <name evidence="1" type="ORF">ABRZ09_08655</name>
</gene>
<organism evidence="1">
    <name type="scientific">Castellaniella ginsengisoli</name>
    <dbReference type="NCBI Taxonomy" id="546114"/>
    <lineage>
        <taxon>Bacteria</taxon>
        <taxon>Pseudomonadati</taxon>
        <taxon>Pseudomonadota</taxon>
        <taxon>Betaproteobacteria</taxon>
        <taxon>Burkholderiales</taxon>
        <taxon>Alcaligenaceae</taxon>
        <taxon>Castellaniella</taxon>
    </lineage>
</organism>
<name>A0AB39D5J5_9BURK</name>